<dbReference type="eggNOG" id="ENOG503191R">
    <property type="taxonomic scope" value="Bacteria"/>
</dbReference>
<evidence type="ECO:0000256" key="2">
    <source>
        <dbReference type="SAM" id="SignalP"/>
    </source>
</evidence>
<dbReference type="KEGG" id="dhy:DESAM_21480"/>
<evidence type="ECO:0000256" key="1">
    <source>
        <dbReference type="SAM" id="MobiDB-lite"/>
    </source>
</evidence>
<sequence length="88" mass="9684">MHKKTLFAMFLLSGLMLAGNSFAGTKFINKDTAKERKTIRYGTSTSNKSGITIKSDKNANTMSSIPKKDDKEENMSVGPIFVVPEIKP</sequence>
<accession>L0RC08</accession>
<proteinExistence type="predicted"/>
<dbReference type="PATRIC" id="fig|1121451.3.peg.1723"/>
<dbReference type="AlphaFoldDB" id="L0RC08"/>
<dbReference type="EMBL" id="FO203522">
    <property type="protein sequence ID" value="CCO23757.1"/>
    <property type="molecule type" value="Genomic_DNA"/>
</dbReference>
<feature type="signal peptide" evidence="2">
    <location>
        <begin position="1"/>
        <end position="23"/>
    </location>
</feature>
<feature type="region of interest" description="Disordered" evidence="1">
    <location>
        <begin position="39"/>
        <end position="72"/>
    </location>
</feature>
<evidence type="ECO:0000313" key="3">
    <source>
        <dbReference type="EMBL" id="CCO23757.1"/>
    </source>
</evidence>
<dbReference type="RefSeq" id="WP_015336360.1">
    <property type="nucleotide sequence ID" value="NC_020055.1"/>
</dbReference>
<gene>
    <name evidence="3" type="ORF">DESAM_21480</name>
</gene>
<keyword evidence="2" id="KW-0732">Signal</keyword>
<protein>
    <submittedName>
        <fullName evidence="3">Uncharacterized protein</fullName>
    </submittedName>
</protein>
<evidence type="ECO:0000313" key="4">
    <source>
        <dbReference type="Proteomes" id="UP000010808"/>
    </source>
</evidence>
<feature type="compositionally biased region" description="Polar residues" evidence="1">
    <location>
        <begin position="41"/>
        <end position="64"/>
    </location>
</feature>
<dbReference type="Proteomes" id="UP000010808">
    <property type="component" value="Chromosome"/>
</dbReference>
<dbReference type="OrthoDB" id="5460556at2"/>
<organism evidence="3 4">
    <name type="scientific">Maridesulfovibrio hydrothermalis AM13 = DSM 14728</name>
    <dbReference type="NCBI Taxonomy" id="1121451"/>
    <lineage>
        <taxon>Bacteria</taxon>
        <taxon>Pseudomonadati</taxon>
        <taxon>Thermodesulfobacteriota</taxon>
        <taxon>Desulfovibrionia</taxon>
        <taxon>Desulfovibrionales</taxon>
        <taxon>Desulfovibrionaceae</taxon>
        <taxon>Maridesulfovibrio</taxon>
    </lineage>
</organism>
<name>L0RC08_9BACT</name>
<dbReference type="STRING" id="1121451.DESAM_21480"/>
<reference evidence="3 4" key="1">
    <citation type="submission" date="2012-10" db="EMBL/GenBank/DDBJ databases">
        <authorList>
            <person name="Genoscope - CEA"/>
        </authorList>
    </citation>
    <scope>NUCLEOTIDE SEQUENCE [LARGE SCALE GENOMIC DNA]</scope>
    <source>
        <strain evidence="4">AM13 / DSM 14728</strain>
    </source>
</reference>
<feature type="chain" id="PRO_5003947814" evidence="2">
    <location>
        <begin position="24"/>
        <end position="88"/>
    </location>
</feature>
<dbReference type="HOGENOM" id="CLU_2464037_0_0_7"/>
<keyword evidence="4" id="KW-1185">Reference proteome</keyword>